<feature type="domain" description="G-protein coupled receptors family 1 profile" evidence="10">
    <location>
        <begin position="69"/>
        <end position="355"/>
    </location>
</feature>
<dbReference type="Proteomes" id="UP000271974">
    <property type="component" value="Unassembled WGS sequence"/>
</dbReference>
<dbReference type="Gene3D" id="1.20.1070.10">
    <property type="entry name" value="Rhodopsin 7-helix transmembrane proteins"/>
    <property type="match status" value="1"/>
</dbReference>
<dbReference type="EMBL" id="RQTK01000769">
    <property type="protein sequence ID" value="RUS75133.1"/>
    <property type="molecule type" value="Genomic_DNA"/>
</dbReference>
<evidence type="ECO:0000256" key="7">
    <source>
        <dbReference type="ARBA" id="ARBA00023224"/>
    </source>
</evidence>
<evidence type="ECO:0000256" key="3">
    <source>
        <dbReference type="ARBA" id="ARBA00022989"/>
    </source>
</evidence>
<comment type="similarity">
    <text evidence="8">Belongs to the G-protein coupled receptor 1 family.</text>
</comment>
<accession>A0A433T0Q6</accession>
<keyword evidence="6 8" id="KW-0675">Receptor</keyword>
<keyword evidence="5 9" id="KW-0472">Membrane</keyword>
<evidence type="ECO:0000256" key="9">
    <source>
        <dbReference type="SAM" id="Phobius"/>
    </source>
</evidence>
<keyword evidence="12" id="KW-1185">Reference proteome</keyword>
<dbReference type="InterPro" id="IPR017452">
    <property type="entry name" value="GPCR_Rhodpsn_7TM"/>
</dbReference>
<dbReference type="GO" id="GO:0005886">
    <property type="term" value="C:plasma membrane"/>
    <property type="evidence" value="ECO:0007669"/>
    <property type="project" value="TreeGrafter"/>
</dbReference>
<sequence length="377" mass="42565">MVNFSNNGTALPVFENADLQDLGVWKDGDDYAYYYEGDIDILRKPWVTQPHFVPTILVYGLAFIFGLVGNSLVIFAMVGDRRYRSVTASYMVSLAVADLLFVLVCAPYESVRYFIGHWSSGAALCKLSGLAEMLSALASVFNLIAVSVERYVVIVHPMKARSWCTVENTKKMLPCVWVVAFALSAPTLYIWDIKTSIFYQNTTTVYVVMCADIAVGNDARLLFSVYQLLVMLVLPIVVLTFCYVFVIRALWLSSRQLLEMTARSNSGSTRDSLRMSGSSTDYTIGRVNSSKKRAVDQSASAPRHSCMRLRSSTLNRPIREHNAEMFRARKQVIKMLITIIVAFLLCWGPKLVLSICMRAGFSWIYLKWAYHLKYIQT</sequence>
<dbReference type="PROSITE" id="PS00237">
    <property type="entry name" value="G_PROTEIN_RECEP_F1_1"/>
    <property type="match status" value="1"/>
</dbReference>
<evidence type="ECO:0000256" key="2">
    <source>
        <dbReference type="ARBA" id="ARBA00022692"/>
    </source>
</evidence>
<evidence type="ECO:0000256" key="8">
    <source>
        <dbReference type="RuleBase" id="RU000688"/>
    </source>
</evidence>
<dbReference type="OrthoDB" id="2132067at2759"/>
<keyword evidence="7 8" id="KW-0807">Transducer</keyword>
<feature type="transmembrane region" description="Helical" evidence="9">
    <location>
        <begin position="335"/>
        <end position="361"/>
    </location>
</feature>
<feature type="transmembrane region" description="Helical" evidence="9">
    <location>
        <begin position="172"/>
        <end position="191"/>
    </location>
</feature>
<keyword evidence="3 9" id="KW-1133">Transmembrane helix</keyword>
<dbReference type="AlphaFoldDB" id="A0A433T0Q6"/>
<dbReference type="PANTHER" id="PTHR24243:SF208">
    <property type="entry name" value="PYROKININ-1 RECEPTOR"/>
    <property type="match status" value="1"/>
</dbReference>
<comment type="subcellular location">
    <subcellularLocation>
        <location evidence="1">Membrane</location>
        <topology evidence="1">Multi-pass membrane protein</topology>
    </subcellularLocation>
</comment>
<gene>
    <name evidence="11" type="ORF">EGW08_017117</name>
</gene>
<dbReference type="PROSITE" id="PS50262">
    <property type="entry name" value="G_PROTEIN_RECEP_F1_2"/>
    <property type="match status" value="1"/>
</dbReference>
<evidence type="ECO:0000259" key="10">
    <source>
        <dbReference type="PROSITE" id="PS50262"/>
    </source>
</evidence>
<feature type="transmembrane region" description="Helical" evidence="9">
    <location>
        <begin position="130"/>
        <end position="152"/>
    </location>
</feature>
<evidence type="ECO:0000313" key="12">
    <source>
        <dbReference type="Proteomes" id="UP000271974"/>
    </source>
</evidence>
<feature type="transmembrane region" description="Helical" evidence="9">
    <location>
        <begin position="56"/>
        <end position="78"/>
    </location>
</feature>
<comment type="caution">
    <text evidence="11">The sequence shown here is derived from an EMBL/GenBank/DDBJ whole genome shotgun (WGS) entry which is preliminary data.</text>
</comment>
<evidence type="ECO:0000256" key="1">
    <source>
        <dbReference type="ARBA" id="ARBA00004141"/>
    </source>
</evidence>
<dbReference type="PANTHER" id="PTHR24243">
    <property type="entry name" value="G-PROTEIN COUPLED RECEPTOR"/>
    <property type="match status" value="1"/>
</dbReference>
<name>A0A433T0Q6_ELYCH</name>
<dbReference type="PRINTS" id="PR00237">
    <property type="entry name" value="GPCRRHODOPSN"/>
</dbReference>
<dbReference type="Pfam" id="PF00001">
    <property type="entry name" value="7tm_1"/>
    <property type="match status" value="1"/>
</dbReference>
<dbReference type="GO" id="GO:0004930">
    <property type="term" value="F:G protein-coupled receptor activity"/>
    <property type="evidence" value="ECO:0007669"/>
    <property type="project" value="UniProtKB-KW"/>
</dbReference>
<keyword evidence="4 8" id="KW-0297">G-protein coupled receptor</keyword>
<feature type="transmembrane region" description="Helical" evidence="9">
    <location>
        <begin position="90"/>
        <end position="110"/>
    </location>
</feature>
<evidence type="ECO:0000313" key="11">
    <source>
        <dbReference type="EMBL" id="RUS75133.1"/>
    </source>
</evidence>
<protein>
    <recommendedName>
        <fullName evidence="10">G-protein coupled receptors family 1 profile domain-containing protein</fullName>
    </recommendedName>
</protein>
<proteinExistence type="inferred from homology"/>
<evidence type="ECO:0000256" key="5">
    <source>
        <dbReference type="ARBA" id="ARBA00023136"/>
    </source>
</evidence>
<dbReference type="SUPFAM" id="SSF81321">
    <property type="entry name" value="Family A G protein-coupled receptor-like"/>
    <property type="match status" value="1"/>
</dbReference>
<dbReference type="STRING" id="188477.A0A433T0Q6"/>
<evidence type="ECO:0000256" key="6">
    <source>
        <dbReference type="ARBA" id="ARBA00023170"/>
    </source>
</evidence>
<keyword evidence="2 8" id="KW-0812">Transmembrane</keyword>
<evidence type="ECO:0000256" key="4">
    <source>
        <dbReference type="ARBA" id="ARBA00023040"/>
    </source>
</evidence>
<dbReference type="InterPro" id="IPR000276">
    <property type="entry name" value="GPCR_Rhodpsn"/>
</dbReference>
<feature type="transmembrane region" description="Helical" evidence="9">
    <location>
        <begin position="225"/>
        <end position="251"/>
    </location>
</feature>
<reference evidence="11 12" key="1">
    <citation type="submission" date="2019-01" db="EMBL/GenBank/DDBJ databases">
        <title>A draft genome assembly of the solar-powered sea slug Elysia chlorotica.</title>
        <authorList>
            <person name="Cai H."/>
            <person name="Li Q."/>
            <person name="Fang X."/>
            <person name="Li J."/>
            <person name="Curtis N.E."/>
            <person name="Altenburger A."/>
            <person name="Shibata T."/>
            <person name="Feng M."/>
            <person name="Maeda T."/>
            <person name="Schwartz J.A."/>
            <person name="Shigenobu S."/>
            <person name="Lundholm N."/>
            <person name="Nishiyama T."/>
            <person name="Yang H."/>
            <person name="Hasebe M."/>
            <person name="Li S."/>
            <person name="Pierce S.K."/>
            <person name="Wang J."/>
        </authorList>
    </citation>
    <scope>NUCLEOTIDE SEQUENCE [LARGE SCALE GENOMIC DNA]</scope>
    <source>
        <strain evidence="11">EC2010</strain>
        <tissue evidence="11">Whole organism of an adult</tissue>
    </source>
</reference>
<organism evidence="11 12">
    <name type="scientific">Elysia chlorotica</name>
    <name type="common">Eastern emerald elysia</name>
    <name type="synonym">Sea slug</name>
    <dbReference type="NCBI Taxonomy" id="188477"/>
    <lineage>
        <taxon>Eukaryota</taxon>
        <taxon>Metazoa</taxon>
        <taxon>Spiralia</taxon>
        <taxon>Lophotrochozoa</taxon>
        <taxon>Mollusca</taxon>
        <taxon>Gastropoda</taxon>
        <taxon>Heterobranchia</taxon>
        <taxon>Euthyneura</taxon>
        <taxon>Panpulmonata</taxon>
        <taxon>Sacoglossa</taxon>
        <taxon>Placobranchoidea</taxon>
        <taxon>Plakobranchidae</taxon>
        <taxon>Elysia</taxon>
    </lineage>
</organism>